<dbReference type="GO" id="GO:0019867">
    <property type="term" value="C:outer membrane"/>
    <property type="evidence" value="ECO:0007669"/>
    <property type="project" value="InterPro"/>
</dbReference>
<evidence type="ECO:0000256" key="2">
    <source>
        <dbReference type="SAM" id="SignalP"/>
    </source>
</evidence>
<dbReference type="NCBIfam" id="TIGR00752">
    <property type="entry name" value="slp"/>
    <property type="match status" value="1"/>
</dbReference>
<name>A0A317QAG6_9GAMM</name>
<feature type="chain" id="PRO_5016429063" evidence="2">
    <location>
        <begin position="22"/>
        <end position="195"/>
    </location>
</feature>
<gene>
    <name evidence="3" type="ORF">DET45_10137</name>
</gene>
<keyword evidence="3" id="KW-0449">Lipoprotein</keyword>
<evidence type="ECO:0000256" key="1">
    <source>
        <dbReference type="SAM" id="MobiDB-lite"/>
    </source>
</evidence>
<dbReference type="AlphaFoldDB" id="A0A317QAG6"/>
<dbReference type="OrthoDB" id="5295757at2"/>
<dbReference type="PANTHER" id="PTHR37530:SF1">
    <property type="entry name" value="OUTER MEMBRANE PROTEIN SLP"/>
    <property type="match status" value="1"/>
</dbReference>
<sequence>MKQLWLMGLAALFLSACSSVPDELAVVDEASLVSYKNALEQPEQYIGQPARWGGMIAAVRNTDAGTEIEVVHLELQGWGRPVPSDQSDGRFRAKLAGFVDPMVYKEGRYITFTGTIAAAETGMIDEYNYLFPVLNASGKYLWPIQKEKPQVEVDYSSLWYRHYYFSRPHYPGPVIIRNTQGASEGGSGQSDKGNN</sequence>
<dbReference type="EMBL" id="QGTT01000001">
    <property type="protein sequence ID" value="PWW15946.1"/>
    <property type="molecule type" value="Genomic_DNA"/>
</dbReference>
<dbReference type="Proteomes" id="UP000246964">
    <property type="component" value="Unassembled WGS sequence"/>
</dbReference>
<keyword evidence="2" id="KW-0732">Signal</keyword>
<feature type="signal peptide" evidence="2">
    <location>
        <begin position="1"/>
        <end position="21"/>
    </location>
</feature>
<dbReference type="InterPro" id="IPR004658">
    <property type="entry name" value="OMP_Slp"/>
</dbReference>
<feature type="region of interest" description="Disordered" evidence="1">
    <location>
        <begin position="176"/>
        <end position="195"/>
    </location>
</feature>
<keyword evidence="4" id="KW-1185">Reference proteome</keyword>
<reference evidence="3 4" key="1">
    <citation type="submission" date="2018-05" db="EMBL/GenBank/DDBJ databases">
        <title>Freshwater and sediment microbial communities from various areas in North America, analyzing microbe dynamics in response to fracking.</title>
        <authorList>
            <person name="Lamendella R."/>
        </authorList>
    </citation>
    <scope>NUCLEOTIDE SEQUENCE [LARGE SCALE GENOMIC DNA]</scope>
    <source>
        <strain evidence="3 4">125B1</strain>
    </source>
</reference>
<dbReference type="PANTHER" id="PTHR37530">
    <property type="entry name" value="OUTER MEMBRANE PROTEIN SLP"/>
    <property type="match status" value="1"/>
</dbReference>
<dbReference type="Pfam" id="PF03843">
    <property type="entry name" value="Slp"/>
    <property type="match status" value="1"/>
</dbReference>
<proteinExistence type="predicted"/>
<dbReference type="PIRSF" id="PIRSF004982">
    <property type="entry name" value="SlP"/>
    <property type="match status" value="1"/>
</dbReference>
<organism evidence="3 4">
    <name type="scientific">Pseudidiomarina maritima</name>
    <dbReference type="NCBI Taxonomy" id="519453"/>
    <lineage>
        <taxon>Bacteria</taxon>
        <taxon>Pseudomonadati</taxon>
        <taxon>Pseudomonadota</taxon>
        <taxon>Gammaproteobacteria</taxon>
        <taxon>Alteromonadales</taxon>
        <taxon>Idiomarinaceae</taxon>
        <taxon>Pseudidiomarina</taxon>
    </lineage>
</organism>
<comment type="caution">
    <text evidence="3">The sequence shown here is derived from an EMBL/GenBank/DDBJ whole genome shotgun (WGS) entry which is preliminary data.</text>
</comment>
<evidence type="ECO:0000313" key="3">
    <source>
        <dbReference type="EMBL" id="PWW15946.1"/>
    </source>
</evidence>
<protein>
    <submittedName>
        <fullName evidence="3">Outer membrane lipoprotein</fullName>
    </submittedName>
</protein>
<dbReference type="RefSeq" id="WP_110074698.1">
    <property type="nucleotide sequence ID" value="NZ_QGTT01000001.1"/>
</dbReference>
<evidence type="ECO:0000313" key="4">
    <source>
        <dbReference type="Proteomes" id="UP000246964"/>
    </source>
</evidence>
<accession>A0A317QAG6</accession>
<dbReference type="PROSITE" id="PS51257">
    <property type="entry name" value="PROKAR_LIPOPROTEIN"/>
    <property type="match status" value="1"/>
</dbReference>